<evidence type="ECO:0000256" key="3">
    <source>
        <dbReference type="ARBA" id="ARBA00022679"/>
    </source>
</evidence>
<dbReference type="InterPro" id="IPR001031">
    <property type="entry name" value="Thioesterase"/>
</dbReference>
<dbReference type="GO" id="GO:0004312">
    <property type="term" value="F:fatty acid synthase activity"/>
    <property type="evidence" value="ECO:0007669"/>
    <property type="project" value="TreeGrafter"/>
</dbReference>
<dbReference type="Gene3D" id="3.40.50.1820">
    <property type="entry name" value="alpha/beta hydrolase"/>
    <property type="match status" value="1"/>
</dbReference>
<dbReference type="PANTHER" id="PTHR43775">
    <property type="entry name" value="FATTY ACID SYNTHASE"/>
    <property type="match status" value="1"/>
</dbReference>
<dbReference type="GO" id="GO:0006633">
    <property type="term" value="P:fatty acid biosynthetic process"/>
    <property type="evidence" value="ECO:0007669"/>
    <property type="project" value="TreeGrafter"/>
</dbReference>
<dbReference type="PANTHER" id="PTHR43775:SF51">
    <property type="entry name" value="INACTIVE PHENOLPHTHIOCEROL SYNTHESIS POLYKETIDE SYNTHASE TYPE I PKS1-RELATED"/>
    <property type="match status" value="1"/>
</dbReference>
<dbReference type="InterPro" id="IPR009081">
    <property type="entry name" value="PP-bd_ACP"/>
</dbReference>
<dbReference type="InterPro" id="IPR036736">
    <property type="entry name" value="ACP-like_sf"/>
</dbReference>
<dbReference type="SMART" id="SM00823">
    <property type="entry name" value="PKS_PP"/>
    <property type="match status" value="1"/>
</dbReference>
<dbReference type="Pfam" id="PF00975">
    <property type="entry name" value="Thioesterase"/>
    <property type="match status" value="1"/>
</dbReference>
<dbReference type="PROSITE" id="PS50075">
    <property type="entry name" value="CARRIER"/>
    <property type="match status" value="1"/>
</dbReference>
<dbReference type="InterPro" id="IPR055123">
    <property type="entry name" value="SpnB-like_Rossmann"/>
</dbReference>
<dbReference type="InterPro" id="IPR013968">
    <property type="entry name" value="PKS_KR"/>
</dbReference>
<reference evidence="6" key="1">
    <citation type="submission" date="2014-12" db="EMBL/GenBank/DDBJ databases">
        <title>Identification of AstG1, a LAL family regulator that positively controls ansatrienins production in Streptomyces sp. Xzqh13.</title>
        <authorList>
            <person name="Xie C."/>
            <person name="Wang H."/>
        </authorList>
    </citation>
    <scope>NUCLEOTIDE SEQUENCE</scope>
    <source>
        <strain evidence="6">XZQH13</strain>
    </source>
</reference>
<keyword evidence="3" id="KW-0808">Transferase</keyword>
<dbReference type="Pfam" id="PF22953">
    <property type="entry name" value="SpnB_Rossmann"/>
    <property type="match status" value="1"/>
</dbReference>
<dbReference type="Gene3D" id="3.40.50.720">
    <property type="entry name" value="NAD(P)-binding Rossmann-like Domain"/>
    <property type="match status" value="1"/>
</dbReference>
<keyword evidence="2" id="KW-0597">Phosphoprotein</keyword>
<dbReference type="SMART" id="SM00824">
    <property type="entry name" value="PKS_TE"/>
    <property type="match status" value="1"/>
</dbReference>
<dbReference type="Gene3D" id="3.10.129.110">
    <property type="entry name" value="Polyketide synthase dehydratase"/>
    <property type="match status" value="1"/>
</dbReference>
<dbReference type="EMBL" id="KP284551">
    <property type="protein sequence ID" value="AKA20795.1"/>
    <property type="molecule type" value="Genomic_DNA"/>
</dbReference>
<dbReference type="SMART" id="SM00822">
    <property type="entry name" value="PKS_KR"/>
    <property type="match status" value="1"/>
</dbReference>
<dbReference type="SUPFAM" id="SSF47336">
    <property type="entry name" value="ACP-like"/>
    <property type="match status" value="1"/>
</dbReference>
<dbReference type="AlphaFoldDB" id="A0A0D5XR42"/>
<evidence type="ECO:0000313" key="6">
    <source>
        <dbReference type="EMBL" id="AKA20795.1"/>
    </source>
</evidence>
<dbReference type="Gene3D" id="1.10.1200.10">
    <property type="entry name" value="ACP-like"/>
    <property type="match status" value="1"/>
</dbReference>
<evidence type="ECO:0000256" key="2">
    <source>
        <dbReference type="ARBA" id="ARBA00022553"/>
    </source>
</evidence>
<dbReference type="InterPro" id="IPR020806">
    <property type="entry name" value="PKS_PP-bd"/>
</dbReference>
<dbReference type="Pfam" id="PF08659">
    <property type="entry name" value="KR"/>
    <property type="match status" value="1"/>
</dbReference>
<dbReference type="CDD" id="cd08956">
    <property type="entry name" value="KR_3_FAS_SDR_x"/>
    <property type="match status" value="1"/>
</dbReference>
<dbReference type="SUPFAM" id="SSF51735">
    <property type="entry name" value="NAD(P)-binding Rossmann-fold domains"/>
    <property type="match status" value="2"/>
</dbReference>
<protein>
    <submittedName>
        <fullName evidence="6">Polyketide synthase</fullName>
    </submittedName>
</protein>
<feature type="domain" description="Carrier" evidence="5">
    <location>
        <begin position="530"/>
        <end position="607"/>
    </location>
</feature>
<dbReference type="SUPFAM" id="SSF53474">
    <property type="entry name" value="alpha/beta-Hydrolases"/>
    <property type="match status" value="1"/>
</dbReference>
<dbReference type="InterPro" id="IPR029058">
    <property type="entry name" value="AB_hydrolase_fold"/>
</dbReference>
<dbReference type="GO" id="GO:0031177">
    <property type="term" value="F:phosphopantetheine binding"/>
    <property type="evidence" value="ECO:0007669"/>
    <property type="project" value="InterPro"/>
</dbReference>
<proteinExistence type="predicted"/>
<dbReference type="InterPro" id="IPR050091">
    <property type="entry name" value="PKS_NRPS_Biosynth_Enz"/>
</dbReference>
<name>A0A0D5XR42_9ACTN</name>
<accession>A0A0D5XR42</accession>
<evidence type="ECO:0000256" key="4">
    <source>
        <dbReference type="ARBA" id="ARBA00023268"/>
    </source>
</evidence>
<dbReference type="InterPro" id="IPR042104">
    <property type="entry name" value="PKS_dehydratase_sf"/>
</dbReference>
<keyword evidence="1" id="KW-0596">Phosphopantetheine</keyword>
<evidence type="ECO:0000259" key="5">
    <source>
        <dbReference type="PROSITE" id="PS50075"/>
    </source>
</evidence>
<sequence>MTDAERLQLPYSWRGVRLHSSGASVLRGRLAPAGVSGVAITLTDGTGAPVASVDELSLRPLAVDGLAGDHLDSLFQVDWTQLRPADSPSASWAVLGEVTGRAEISETVRAHPDLAALAEDEVPDLVFAPVPPAASPAAVTRRALTLVCSWLADDRFASAQLVFVTSGAVAAGPDEDVPGLADATVWGLIRSAQSENPDRFVLIDVDGRDTSRQALPAALAASEPQLAVRTGDVRVPRLARTRPSGTDSGIEFAPGGTVLVTGATGMIGGLVTRHLVTEHGVRHLVLTSRSGAAAPGAGDLHAELTGLGAHVTLAACDVTDPGALADLLAAVPPEHPLTGVVHSAGVLDDATIGSLTPERIDTVFRPKVDAAWHLHELTRGLGLSACVLFSSAAGILSSPGQGNYAAANAFVDALAHHRRAAGLPATSLAWGLWETASAMTGDMAETDVARLSRSGVVGLSQEQGLALFDLGCAADDAVLVPVRLDLGALRGGPDEVPPLLRGLVRPRAAKAAAVSEEPLARRLAGLTEKEQEEELLLFVRDQTAAVLGYAPEELDVSGVLAQLGQDSLTALQLRNRLAGASGLRLPATVVFDQPTGPALAAYLRRELAAGAGAGTREETPAASTGLAVEDTLIGLYRQVCELGLYDQGWQMVNAAALVRPVFEKPEEVPALPPVTLATGPGTPLLCFPPSMAPSGPHYFGRFAPVFAGERDVTVLPHPGFAPRERLPATRDAVVEFQAEAVKRQAGDRPFVLLGYSSGGWMANAVAAWLERQGNAPKAVVLLDTYTATTSFEDRLEEALRRRAANSDAFELMTGAQLTGQVGYLRVFDDWKPEPIDTPTLYVHATFPPGETQAPQTEDDWCPQWPLPHESADVPGDHFTIMDVHSESTARAVRTWLADAPITENSP</sequence>
<keyword evidence="4" id="KW-0511">Multifunctional enzyme</keyword>
<evidence type="ECO:0000256" key="1">
    <source>
        <dbReference type="ARBA" id="ARBA00022450"/>
    </source>
</evidence>
<dbReference type="InterPro" id="IPR036291">
    <property type="entry name" value="NAD(P)-bd_dom_sf"/>
</dbReference>
<dbReference type="InterPro" id="IPR057326">
    <property type="entry name" value="KR_dom"/>
</dbReference>
<organism evidence="6">
    <name type="scientific">Streptomyces sp. XZQH13</name>
    <dbReference type="NCBI Taxonomy" id="1245512"/>
    <lineage>
        <taxon>Bacteria</taxon>
        <taxon>Bacillati</taxon>
        <taxon>Actinomycetota</taxon>
        <taxon>Actinomycetes</taxon>
        <taxon>Kitasatosporales</taxon>
        <taxon>Streptomycetaceae</taxon>
        <taxon>Streptomyces</taxon>
    </lineage>
</organism>
<dbReference type="InterPro" id="IPR020802">
    <property type="entry name" value="TesA-like"/>
</dbReference>
<dbReference type="GO" id="GO:0017000">
    <property type="term" value="P:antibiotic biosynthetic process"/>
    <property type="evidence" value="ECO:0007669"/>
    <property type="project" value="UniProtKB-ARBA"/>
</dbReference>
<dbReference type="Pfam" id="PF00550">
    <property type="entry name" value="PP-binding"/>
    <property type="match status" value="1"/>
</dbReference>